<evidence type="ECO:0000256" key="6">
    <source>
        <dbReference type="ARBA" id="ARBA00022840"/>
    </source>
</evidence>
<keyword evidence="2" id="KW-0436">Ligase</keyword>
<accession>A0A2Z3GRW4</accession>
<protein>
    <submittedName>
        <fullName evidence="8">Phosphoribosylformylglycinamidine synthase I</fullName>
    </submittedName>
</protein>
<keyword evidence="9" id="KW-1185">Reference proteome</keyword>
<dbReference type="OrthoDB" id="9804441at2"/>
<evidence type="ECO:0000256" key="7">
    <source>
        <dbReference type="ARBA" id="ARBA00022962"/>
    </source>
</evidence>
<dbReference type="PANTHER" id="PTHR10099">
    <property type="entry name" value="PHOSPHORIBOSYLFORMYLGLYCINAMIDINE SYNTHASE"/>
    <property type="match status" value="1"/>
</dbReference>
<dbReference type="GO" id="GO:0004642">
    <property type="term" value="F:phosphoribosylformylglycinamidine synthase activity"/>
    <property type="evidence" value="ECO:0007669"/>
    <property type="project" value="InterPro"/>
</dbReference>
<dbReference type="SMART" id="SM01211">
    <property type="entry name" value="GATase_5"/>
    <property type="match status" value="1"/>
</dbReference>
<evidence type="ECO:0000256" key="5">
    <source>
        <dbReference type="ARBA" id="ARBA00022801"/>
    </source>
</evidence>
<gene>
    <name evidence="8" type="primary">purQ</name>
    <name evidence="8" type="ORF">C1280_05395</name>
</gene>
<organism evidence="8 9">
    <name type="scientific">Gemmata obscuriglobus</name>
    <dbReference type="NCBI Taxonomy" id="114"/>
    <lineage>
        <taxon>Bacteria</taxon>
        <taxon>Pseudomonadati</taxon>
        <taxon>Planctomycetota</taxon>
        <taxon>Planctomycetia</taxon>
        <taxon>Gemmatales</taxon>
        <taxon>Gemmataceae</taxon>
        <taxon>Gemmata</taxon>
    </lineage>
</organism>
<dbReference type="PANTHER" id="PTHR10099:SF1">
    <property type="entry name" value="PHOSPHORIBOSYLFORMYLGLYCINAMIDINE SYNTHASE"/>
    <property type="match status" value="1"/>
</dbReference>
<evidence type="ECO:0000256" key="2">
    <source>
        <dbReference type="ARBA" id="ARBA00022598"/>
    </source>
</evidence>
<dbReference type="NCBIfam" id="TIGR01737">
    <property type="entry name" value="FGAM_synth_I"/>
    <property type="match status" value="1"/>
</dbReference>
<dbReference type="SUPFAM" id="SSF52317">
    <property type="entry name" value="Class I glutamine amidotransferase-like"/>
    <property type="match status" value="1"/>
</dbReference>
<keyword evidence="6" id="KW-0067">ATP-binding</keyword>
<keyword evidence="1" id="KW-0963">Cytoplasm</keyword>
<evidence type="ECO:0000313" key="9">
    <source>
        <dbReference type="Proteomes" id="UP000245802"/>
    </source>
</evidence>
<dbReference type="AlphaFoldDB" id="A0A2Z3GRW4"/>
<dbReference type="KEGG" id="gog:C1280_05395"/>
<reference evidence="8 9" key="1">
    <citation type="submission" date="2018-01" db="EMBL/GenBank/DDBJ databases">
        <title>G. obscuriglobus.</title>
        <authorList>
            <person name="Franke J."/>
            <person name="Blomberg W."/>
            <person name="Selmecki A."/>
        </authorList>
    </citation>
    <scope>NUCLEOTIDE SEQUENCE [LARGE SCALE GENOMIC DNA]</scope>
    <source>
        <strain evidence="8 9">DSM 5831</strain>
    </source>
</reference>
<evidence type="ECO:0000313" key="8">
    <source>
        <dbReference type="EMBL" id="AWM36513.1"/>
    </source>
</evidence>
<evidence type="ECO:0000256" key="4">
    <source>
        <dbReference type="ARBA" id="ARBA00022755"/>
    </source>
</evidence>
<dbReference type="InterPro" id="IPR010075">
    <property type="entry name" value="PRibForGlyAmidine_synth_PurQ"/>
</dbReference>
<keyword evidence="7" id="KW-0315">Glutamine amidotransferase</keyword>
<dbReference type="GO" id="GO:0005524">
    <property type="term" value="F:ATP binding"/>
    <property type="evidence" value="ECO:0007669"/>
    <property type="project" value="UniProtKB-KW"/>
</dbReference>
<keyword evidence="3" id="KW-0547">Nucleotide-binding</keyword>
<sequence>MATPHALILRAPGTNCDHEVQTAFEMVGAPSTRLHLNALRENPKALRDHQILVLPGGFSYGDDVGAGKIQALYLQHFLSDAMREFRDQEKLILGICNGFQVMLKAGLLMPVDEEEGPIATLTNNDSGHYEDRWIHLRATPGKCPFLKGVEQIHLPVGHGEGRFMCRKEWIAKGLEQSGQVVLRYVDQHGIRGGYPINPNGAQDDIAGICDTTGRALGLMPHPDRHLFPTQHPQWTRRGLKSEGDGLAIFRNAVEFFKD</sequence>
<name>A0A2Z3GRW4_9BACT</name>
<dbReference type="PIRSF" id="PIRSF001586">
    <property type="entry name" value="FGAM_synth_I"/>
    <property type="match status" value="1"/>
</dbReference>
<evidence type="ECO:0000256" key="3">
    <source>
        <dbReference type="ARBA" id="ARBA00022741"/>
    </source>
</evidence>
<dbReference type="GO" id="GO:0016787">
    <property type="term" value="F:hydrolase activity"/>
    <property type="evidence" value="ECO:0007669"/>
    <property type="project" value="UniProtKB-KW"/>
</dbReference>
<dbReference type="Gene3D" id="3.40.50.880">
    <property type="match status" value="1"/>
</dbReference>
<keyword evidence="5" id="KW-0378">Hydrolase</keyword>
<proteinExistence type="predicted"/>
<dbReference type="GO" id="GO:0005737">
    <property type="term" value="C:cytoplasm"/>
    <property type="evidence" value="ECO:0007669"/>
    <property type="project" value="TreeGrafter"/>
</dbReference>
<keyword evidence="4" id="KW-0658">Purine biosynthesis</keyword>
<dbReference type="GO" id="GO:0006189">
    <property type="term" value="P:'de novo' IMP biosynthetic process"/>
    <property type="evidence" value="ECO:0007669"/>
    <property type="project" value="InterPro"/>
</dbReference>
<dbReference type="PROSITE" id="PS51273">
    <property type="entry name" value="GATASE_TYPE_1"/>
    <property type="match status" value="1"/>
</dbReference>
<dbReference type="InterPro" id="IPR029062">
    <property type="entry name" value="Class_I_gatase-like"/>
</dbReference>
<evidence type="ECO:0000256" key="1">
    <source>
        <dbReference type="ARBA" id="ARBA00022490"/>
    </source>
</evidence>
<dbReference type="EMBL" id="CP025958">
    <property type="protein sequence ID" value="AWM36513.1"/>
    <property type="molecule type" value="Genomic_DNA"/>
</dbReference>
<dbReference type="Pfam" id="PF13507">
    <property type="entry name" value="GATase_5"/>
    <property type="match status" value="1"/>
</dbReference>
<dbReference type="Proteomes" id="UP000245802">
    <property type="component" value="Chromosome"/>
</dbReference>
<dbReference type="RefSeq" id="WP_010051077.1">
    <property type="nucleotide sequence ID" value="NZ_CP025958.1"/>
</dbReference>